<keyword evidence="7" id="KW-0805">Transcription regulation</keyword>
<dbReference type="FunFam" id="3.30.160.60:FF:000609">
    <property type="entry name" value="zinc finger protein 621"/>
    <property type="match status" value="1"/>
</dbReference>
<dbReference type="GeneID" id="110203978"/>
<feature type="domain" description="C2H2-type" evidence="13">
    <location>
        <begin position="175"/>
        <end position="202"/>
    </location>
</feature>
<dbReference type="GO" id="GO:0000978">
    <property type="term" value="F:RNA polymerase II cis-regulatory region sequence-specific DNA binding"/>
    <property type="evidence" value="ECO:0007669"/>
    <property type="project" value="TreeGrafter"/>
</dbReference>
<evidence type="ECO:0000256" key="12">
    <source>
        <dbReference type="SAM" id="MobiDB-lite"/>
    </source>
</evidence>
<dbReference type="GO" id="GO:0003700">
    <property type="term" value="F:DNA-binding transcription factor activity"/>
    <property type="evidence" value="ECO:0007669"/>
    <property type="project" value="TreeGrafter"/>
</dbReference>
<dbReference type="GO" id="GO:0008270">
    <property type="term" value="F:zinc ion binding"/>
    <property type="evidence" value="ECO:0007669"/>
    <property type="project" value="UniProtKB-KW"/>
</dbReference>
<keyword evidence="3" id="KW-0479">Metal-binding</keyword>
<dbReference type="InterPro" id="IPR050589">
    <property type="entry name" value="Ikaros_C2H2-ZF"/>
</dbReference>
<dbReference type="FunFam" id="3.30.160.60:FF:000003">
    <property type="entry name" value="Zinc finger protein 3 homolog"/>
    <property type="match status" value="1"/>
</dbReference>
<evidence type="ECO:0000256" key="9">
    <source>
        <dbReference type="ARBA" id="ARBA00023163"/>
    </source>
</evidence>
<keyword evidence="14" id="KW-1185">Reference proteome</keyword>
<keyword evidence="5 11" id="KW-0863">Zinc-finger</keyword>
<keyword evidence="4" id="KW-0677">Repeat</keyword>
<name>A0A6P5JP17_PHACI</name>
<dbReference type="RefSeq" id="XP_020836026.1">
    <property type="nucleotide sequence ID" value="XM_020980367.1"/>
</dbReference>
<sequence>MIYQMERKESSWMPEADIQRSSFPESREFTGDKPPECNERGKAFRSNSQLTVHHRIRIGDIFTNVRSVRKLFSTTQNLFIIKEFIKDRNLMNVVKCGQAFRSKGYHTEYQKIHAGDFLYECKECGKGFLNNSGLTQHQKIHSEEKPYECCECMEAFRSKTLLSVHQRIHTGEMLYKCKVCGEAFLYNSELIRHQRVHTGEEPYECCECGKAFRIKTQLTLHQKIHIGDILFEWKECGKDFPYNSGLI</sequence>
<evidence type="ECO:0000256" key="7">
    <source>
        <dbReference type="ARBA" id="ARBA00023015"/>
    </source>
</evidence>
<dbReference type="PROSITE" id="PS50157">
    <property type="entry name" value="ZINC_FINGER_C2H2_2"/>
    <property type="match status" value="4"/>
</dbReference>
<evidence type="ECO:0000313" key="17">
    <source>
        <dbReference type="RefSeq" id="XP_020836024.1"/>
    </source>
</evidence>
<proteinExistence type="inferred from homology"/>
<feature type="domain" description="C2H2-type" evidence="13">
    <location>
        <begin position="119"/>
        <end position="146"/>
    </location>
</feature>
<dbReference type="SUPFAM" id="SSF57667">
    <property type="entry name" value="beta-beta-alpha zinc fingers"/>
    <property type="match status" value="4"/>
</dbReference>
<feature type="region of interest" description="Disordered" evidence="12">
    <location>
        <begin position="1"/>
        <end position="41"/>
    </location>
</feature>
<dbReference type="InterPro" id="IPR013087">
    <property type="entry name" value="Znf_C2H2_type"/>
</dbReference>
<dbReference type="Pfam" id="PF00096">
    <property type="entry name" value="zf-C2H2"/>
    <property type="match status" value="4"/>
</dbReference>
<keyword evidence="10" id="KW-0539">Nucleus</keyword>
<dbReference type="PROSITE" id="PS00028">
    <property type="entry name" value="ZINC_FINGER_C2H2_1"/>
    <property type="match status" value="4"/>
</dbReference>
<evidence type="ECO:0000256" key="11">
    <source>
        <dbReference type="PROSITE-ProRule" id="PRU00042"/>
    </source>
</evidence>
<evidence type="ECO:0000256" key="6">
    <source>
        <dbReference type="ARBA" id="ARBA00022833"/>
    </source>
</evidence>
<dbReference type="FunFam" id="3.30.160.60:FF:000551">
    <property type="entry name" value="zinc finger protein 197 isoform X1"/>
    <property type="match status" value="1"/>
</dbReference>
<accession>A0A6P5JP17</accession>
<dbReference type="RefSeq" id="XP_020836027.1">
    <property type="nucleotide sequence ID" value="XM_020980368.1"/>
</dbReference>
<dbReference type="SMART" id="SM00355">
    <property type="entry name" value="ZnF_C2H2"/>
    <property type="match status" value="4"/>
</dbReference>
<dbReference type="GO" id="GO:0006357">
    <property type="term" value="P:regulation of transcription by RNA polymerase II"/>
    <property type="evidence" value="ECO:0007669"/>
    <property type="project" value="TreeGrafter"/>
</dbReference>
<evidence type="ECO:0000256" key="3">
    <source>
        <dbReference type="ARBA" id="ARBA00022723"/>
    </source>
</evidence>
<evidence type="ECO:0000256" key="8">
    <source>
        <dbReference type="ARBA" id="ARBA00023125"/>
    </source>
</evidence>
<evidence type="ECO:0000313" key="18">
    <source>
        <dbReference type="RefSeq" id="XP_020836026.1"/>
    </source>
</evidence>
<dbReference type="Proteomes" id="UP000515140">
    <property type="component" value="Unplaced"/>
</dbReference>
<evidence type="ECO:0000313" key="19">
    <source>
        <dbReference type="RefSeq" id="XP_020836027.1"/>
    </source>
</evidence>
<evidence type="ECO:0000313" key="16">
    <source>
        <dbReference type="RefSeq" id="XP_020836023.1"/>
    </source>
</evidence>
<dbReference type="GO" id="GO:0005634">
    <property type="term" value="C:nucleus"/>
    <property type="evidence" value="ECO:0007669"/>
    <property type="project" value="UniProtKB-SubCell"/>
</dbReference>
<evidence type="ECO:0000256" key="5">
    <source>
        <dbReference type="ARBA" id="ARBA00022771"/>
    </source>
</evidence>
<feature type="compositionally biased region" description="Basic and acidic residues" evidence="12">
    <location>
        <begin position="25"/>
        <end position="41"/>
    </location>
</feature>
<reference evidence="15 16" key="1">
    <citation type="submission" date="2025-04" db="UniProtKB">
        <authorList>
            <consortium name="RefSeq"/>
        </authorList>
    </citation>
    <scope>IDENTIFICATION</scope>
    <source>
        <tissue evidence="15 16">Spleen</tissue>
    </source>
</reference>
<dbReference type="InterPro" id="IPR036236">
    <property type="entry name" value="Znf_C2H2_sf"/>
</dbReference>
<dbReference type="Gene3D" id="3.30.160.60">
    <property type="entry name" value="Classic Zinc Finger"/>
    <property type="match status" value="5"/>
</dbReference>
<evidence type="ECO:0000256" key="2">
    <source>
        <dbReference type="ARBA" id="ARBA00006991"/>
    </source>
</evidence>
<dbReference type="RefSeq" id="XP_020836023.1">
    <property type="nucleotide sequence ID" value="XM_020980364.1"/>
</dbReference>
<feature type="domain" description="C2H2-type" evidence="13">
    <location>
        <begin position="147"/>
        <end position="174"/>
    </location>
</feature>
<keyword evidence="8" id="KW-0238">DNA-binding</keyword>
<dbReference type="RefSeq" id="XP_020836024.1">
    <property type="nucleotide sequence ID" value="XM_020980365.1"/>
</dbReference>
<dbReference type="KEGG" id="pcw:110203887"/>
<comment type="similarity">
    <text evidence="2">Belongs to the krueppel C2H2-type zinc-finger protein family.</text>
</comment>
<evidence type="ECO:0000313" key="14">
    <source>
        <dbReference type="Proteomes" id="UP000515140"/>
    </source>
</evidence>
<keyword evidence="6" id="KW-0862">Zinc</keyword>
<dbReference type="KEGG" id="pcw:110203978"/>
<evidence type="ECO:0000256" key="1">
    <source>
        <dbReference type="ARBA" id="ARBA00004123"/>
    </source>
</evidence>
<dbReference type="RefSeq" id="XP_020835942.1">
    <property type="nucleotide sequence ID" value="XM_020980283.1"/>
</dbReference>
<dbReference type="FunFam" id="3.30.160.60:FF:002343">
    <property type="entry name" value="Zinc finger protein 33A"/>
    <property type="match status" value="1"/>
</dbReference>
<dbReference type="FunFam" id="3.30.160.60:FF:000338">
    <property type="entry name" value="zinc finger protein 383"/>
    <property type="match status" value="1"/>
</dbReference>
<evidence type="ECO:0000256" key="10">
    <source>
        <dbReference type="ARBA" id="ARBA00023242"/>
    </source>
</evidence>
<evidence type="ECO:0000256" key="4">
    <source>
        <dbReference type="ARBA" id="ARBA00022737"/>
    </source>
</evidence>
<organism evidence="14 19">
    <name type="scientific">Phascolarctos cinereus</name>
    <name type="common">Koala</name>
    <dbReference type="NCBI Taxonomy" id="38626"/>
    <lineage>
        <taxon>Eukaryota</taxon>
        <taxon>Metazoa</taxon>
        <taxon>Chordata</taxon>
        <taxon>Craniata</taxon>
        <taxon>Vertebrata</taxon>
        <taxon>Euteleostomi</taxon>
        <taxon>Mammalia</taxon>
        <taxon>Metatheria</taxon>
        <taxon>Diprotodontia</taxon>
        <taxon>Phascolarctidae</taxon>
        <taxon>Phascolarctos</taxon>
    </lineage>
</organism>
<evidence type="ECO:0000259" key="13">
    <source>
        <dbReference type="PROSITE" id="PS50157"/>
    </source>
</evidence>
<dbReference type="AlphaFoldDB" id="A0A6P5JP17"/>
<feature type="domain" description="C2H2-type" evidence="13">
    <location>
        <begin position="203"/>
        <end position="228"/>
    </location>
</feature>
<keyword evidence="9" id="KW-0804">Transcription</keyword>
<feature type="compositionally biased region" description="Basic and acidic residues" evidence="12">
    <location>
        <begin position="1"/>
        <end position="10"/>
    </location>
</feature>
<dbReference type="PANTHER" id="PTHR24404">
    <property type="entry name" value="ZINC FINGER PROTEIN"/>
    <property type="match status" value="1"/>
</dbReference>
<gene>
    <name evidence="16 17 18 19" type="primary">LOC110203978</name>
    <name evidence="15" type="synonym">LOC110203887</name>
</gene>
<protein>
    <submittedName>
        <fullName evidence="15 16">Zinc finger protein 565-like</fullName>
    </submittedName>
</protein>
<comment type="subcellular location">
    <subcellularLocation>
        <location evidence="1">Nucleus</location>
    </subcellularLocation>
</comment>
<evidence type="ECO:0000313" key="15">
    <source>
        <dbReference type="RefSeq" id="XP_020835942.1"/>
    </source>
</evidence>
<dbReference type="PANTHER" id="PTHR24404:SF114">
    <property type="entry name" value="KLUMPFUSS, ISOFORM B-RELATED"/>
    <property type="match status" value="1"/>
</dbReference>